<protein>
    <submittedName>
        <fullName evidence="1">Putative damage-inducible protein DinB</fullName>
    </submittedName>
</protein>
<dbReference type="InterPro" id="IPR007061">
    <property type="entry name" value="MST-like"/>
</dbReference>
<dbReference type="EMBL" id="PDJJ01000001">
    <property type="protein sequence ID" value="PFG43320.1"/>
    <property type="molecule type" value="Genomic_DNA"/>
</dbReference>
<name>A0A2A9EYK1_9MICO</name>
<comment type="caution">
    <text evidence="1">The sequence shown here is derived from an EMBL/GenBank/DDBJ whole genome shotgun (WGS) entry which is preliminary data.</text>
</comment>
<accession>A0A2A9EYK1</accession>
<dbReference type="Gene3D" id="3.40.50.300">
    <property type="entry name" value="P-loop containing nucleotide triphosphate hydrolases"/>
    <property type="match status" value="1"/>
</dbReference>
<sequence length="365" mass="38664">MTPRPPRVTVLSGPSGAGKTTVSALLAADAGRATVNLTTDTFYTAVATGFVPPHLDGSAHQNAVVVDAVVAAVGAWARGGYDVVVDGVVGTAFLRPFRRAAAREGWDLRYVVLRPALDVVLARGTARTGTGDLRDEAALRSVHALFDDLDDLPGHVVDTGAQDARTTADRVRADLDAGGFRVAAPTAPVPTPDRVDPPLRGDEVATLRAFLDYHRDTLRRKVSGLDAAGLGTPLAPSSMTLGGLLKHLTYVESHWFAVILAGADPLPPFDAVDWAADPDWEWHSAADDSPAELRELFDAAVAASDVRLDAALAAGGPDTLSARESRHHGGRFSVRWILVHMVEEYARHNGHADLLREALDGQVGE</sequence>
<keyword evidence="2" id="KW-1185">Reference proteome</keyword>
<dbReference type="Pfam" id="PF04978">
    <property type="entry name" value="MST"/>
    <property type="match status" value="1"/>
</dbReference>
<dbReference type="Pfam" id="PF13671">
    <property type="entry name" value="AAA_33"/>
    <property type="match status" value="1"/>
</dbReference>
<evidence type="ECO:0000313" key="2">
    <source>
        <dbReference type="Proteomes" id="UP000224130"/>
    </source>
</evidence>
<reference evidence="1 2" key="1">
    <citation type="submission" date="2017-10" db="EMBL/GenBank/DDBJ databases">
        <title>Sequencing the genomes of 1000 actinobacteria strains.</title>
        <authorList>
            <person name="Klenk H.-P."/>
        </authorList>
    </citation>
    <scope>NUCLEOTIDE SEQUENCE [LARGE SCALE GENOMIC DNA]</scope>
    <source>
        <strain evidence="1 2">DSM 21863</strain>
    </source>
</reference>
<dbReference type="Gene3D" id="1.20.120.450">
    <property type="entry name" value="dinb family like domain"/>
    <property type="match status" value="1"/>
</dbReference>
<organism evidence="1 2">
    <name type="scientific">Isoptericola jiangsuensis</name>
    <dbReference type="NCBI Taxonomy" id="548579"/>
    <lineage>
        <taxon>Bacteria</taxon>
        <taxon>Bacillati</taxon>
        <taxon>Actinomycetota</taxon>
        <taxon>Actinomycetes</taxon>
        <taxon>Micrococcales</taxon>
        <taxon>Promicromonosporaceae</taxon>
        <taxon>Isoptericola</taxon>
    </lineage>
</organism>
<dbReference type="InterPro" id="IPR027417">
    <property type="entry name" value="P-loop_NTPase"/>
</dbReference>
<dbReference type="SUPFAM" id="SSF109854">
    <property type="entry name" value="DinB/YfiT-like putative metalloenzymes"/>
    <property type="match status" value="1"/>
</dbReference>
<proteinExistence type="predicted"/>
<dbReference type="RefSeq" id="WP_211287494.1">
    <property type="nucleotide sequence ID" value="NZ_PDJJ01000001.1"/>
</dbReference>
<dbReference type="AlphaFoldDB" id="A0A2A9EYK1"/>
<dbReference type="InterPro" id="IPR034660">
    <property type="entry name" value="DinB/YfiT-like"/>
</dbReference>
<dbReference type="SUPFAM" id="SSF52540">
    <property type="entry name" value="P-loop containing nucleoside triphosphate hydrolases"/>
    <property type="match status" value="1"/>
</dbReference>
<dbReference type="Proteomes" id="UP000224130">
    <property type="component" value="Unassembled WGS sequence"/>
</dbReference>
<gene>
    <name evidence="1" type="ORF">ATJ88_2005</name>
</gene>
<evidence type="ECO:0000313" key="1">
    <source>
        <dbReference type="EMBL" id="PFG43320.1"/>
    </source>
</evidence>